<feature type="coiled-coil region" evidence="1">
    <location>
        <begin position="836"/>
        <end position="879"/>
    </location>
</feature>
<accession>A0AAD9R1M7</accession>
<evidence type="ECO:0000259" key="3">
    <source>
        <dbReference type="PROSITE" id="PS51505"/>
    </source>
</evidence>
<name>A0AAD9R1M7_ACRCE</name>
<dbReference type="Proteomes" id="UP001249851">
    <property type="component" value="Unassembled WGS sequence"/>
</dbReference>
<dbReference type="PANTHER" id="PTHR15117">
    <property type="entry name" value="ATAXIN 7 RELATED"/>
    <property type="match status" value="1"/>
</dbReference>
<feature type="region of interest" description="Disordered" evidence="2">
    <location>
        <begin position="422"/>
        <end position="448"/>
    </location>
</feature>
<dbReference type="InterPro" id="IPR013243">
    <property type="entry name" value="SCA7_dom"/>
</dbReference>
<feature type="region of interest" description="Disordered" evidence="2">
    <location>
        <begin position="262"/>
        <end position="301"/>
    </location>
</feature>
<evidence type="ECO:0000313" key="5">
    <source>
        <dbReference type="Proteomes" id="UP001249851"/>
    </source>
</evidence>
<evidence type="ECO:0000313" key="4">
    <source>
        <dbReference type="EMBL" id="KAK2571449.1"/>
    </source>
</evidence>
<feature type="compositionally biased region" description="Polar residues" evidence="2">
    <location>
        <begin position="262"/>
        <end position="271"/>
    </location>
</feature>
<feature type="compositionally biased region" description="Low complexity" evidence="2">
    <location>
        <begin position="272"/>
        <end position="295"/>
    </location>
</feature>
<dbReference type="Gene3D" id="6.10.140.670">
    <property type="match status" value="1"/>
</dbReference>
<organism evidence="4 5">
    <name type="scientific">Acropora cervicornis</name>
    <name type="common">Staghorn coral</name>
    <dbReference type="NCBI Taxonomy" id="6130"/>
    <lineage>
        <taxon>Eukaryota</taxon>
        <taxon>Metazoa</taxon>
        <taxon>Cnidaria</taxon>
        <taxon>Anthozoa</taxon>
        <taxon>Hexacorallia</taxon>
        <taxon>Scleractinia</taxon>
        <taxon>Astrocoeniina</taxon>
        <taxon>Acroporidae</taxon>
        <taxon>Acropora</taxon>
    </lineage>
</organism>
<dbReference type="EMBL" id="JARQWQ010000006">
    <property type="protein sequence ID" value="KAK2571449.1"/>
    <property type="molecule type" value="Genomic_DNA"/>
</dbReference>
<keyword evidence="1" id="KW-0175">Coiled coil</keyword>
<evidence type="ECO:0000256" key="1">
    <source>
        <dbReference type="SAM" id="Coils"/>
    </source>
</evidence>
<dbReference type="Pfam" id="PF08313">
    <property type="entry name" value="SCA7"/>
    <property type="match status" value="1"/>
</dbReference>
<proteinExistence type="predicted"/>
<keyword evidence="5" id="KW-1185">Reference proteome</keyword>
<dbReference type="PANTHER" id="PTHR15117:SF24">
    <property type="entry name" value="SCA7 DOMAIN-CONTAINING PROTEIN"/>
    <property type="match status" value="1"/>
</dbReference>
<dbReference type="AlphaFoldDB" id="A0AAD9R1M7"/>
<comment type="caution">
    <text evidence="4">The sequence shown here is derived from an EMBL/GenBank/DDBJ whole genome shotgun (WGS) entry which is preliminary data.</text>
</comment>
<reference evidence="4" key="2">
    <citation type="journal article" date="2023" name="Science">
        <title>Genomic signatures of disease resistance in endangered staghorn corals.</title>
        <authorList>
            <person name="Vollmer S.V."/>
            <person name="Selwyn J.D."/>
            <person name="Despard B.A."/>
            <person name="Roesel C.L."/>
        </authorList>
    </citation>
    <scope>NUCLEOTIDE SEQUENCE</scope>
    <source>
        <strain evidence="4">K2</strain>
    </source>
</reference>
<feature type="region of interest" description="Disordered" evidence="2">
    <location>
        <begin position="752"/>
        <end position="809"/>
    </location>
</feature>
<sequence length="954" mass="102186">MAKISCHSLLSGSSWSSFEEDSPMDEAEAMDVDENNGLGTVEATRLHRGDMTLFGICPDQEDIVLIVCKECERVVKAEAFLRHYELHHHKVIPAAASSPPEMVTKSGTVEALLKPTSRKRKHLDSVITNQKVELMDATVKIEEMPLTVPFPNHSHSVSLAKEDSVANNVILKKSCTEKASVNKKSPRKQIPTREREFDADKHCGVWIADLQKQCTRSLTCKTHALSLRRAVSGRRKAFDELLAEHKARVNCEKEQNQALKLQEQLPQKTVNSSLKGSSSSSDASISSSGSSSASARPNVGTSVSLEEDAHLANVVAKTSDASNVTEDGTTVNGIMTLNRHPKPMTSCHFGSRSVGRGCFVFNRRSDHLRCAVLSMAERCLNPSLPRHKSNRASAAILQRPTMKTIGQASNQGLSSVMERYKGNSSRPMNNFLKAPPPSRNKPTKQGHSVNHVESVLQNSKGSMLQGTSLQNKRTYLDSIGTNSKGLASSAYVKPDASSQAISDMGNIVANIETNVSGGHPLNLGHTLGVAVTKGSMVPGPSLSVAGSSSLDSSLNLCTTLGINNGNVQGSIATTQTTFVAGNAASIMTVSSGTQISGVTTVAGQIQPGFSNIKEILPAPVQGKVAVGSAASTSTSSPLFKGVQITAQVDPSTGKVTSTSSGQRASPVFFKQGSVKSMLNGSGPSPPPSGGTVKGFPVNFVIKGNTATQGVTSAVAGVTASVTNPSNLNKGQNVVFNNMGISQIPQQSQLIVQQPPSPRNQNIHQRGKGGSTHTGTVHKGLQKAPSPSTQGQVMQSLSPQQTNATQQQKTVVVTSPQGNQTKLFINHHNITNSQQPIAQLTQQVAQQQQKLQQITFQKQIQQQQQQQQQLQQQQHLQQQKQNINSQFIKQLPIQPRIAPAPSTQSVISQHPLTGQNVLVKVTEQLKSPPNTVFVKTEPQQKIQHIVCQKPQSNVV</sequence>
<feature type="domain" description="SCA7" evidence="3">
    <location>
        <begin position="190"/>
        <end position="257"/>
    </location>
</feature>
<feature type="compositionally biased region" description="Polar residues" evidence="2">
    <location>
        <begin position="784"/>
        <end position="809"/>
    </location>
</feature>
<protein>
    <submittedName>
        <fullName evidence="4">Ataxin-7</fullName>
    </submittedName>
</protein>
<gene>
    <name evidence="4" type="ORF">P5673_004044</name>
</gene>
<reference evidence="4" key="1">
    <citation type="journal article" date="2023" name="G3 (Bethesda)">
        <title>Whole genome assembly and annotation of the endangered Caribbean coral Acropora cervicornis.</title>
        <authorList>
            <person name="Selwyn J.D."/>
            <person name="Vollmer S.V."/>
        </authorList>
    </citation>
    <scope>NUCLEOTIDE SEQUENCE</scope>
    <source>
        <strain evidence="4">K2</strain>
    </source>
</reference>
<evidence type="ECO:0000256" key="2">
    <source>
        <dbReference type="SAM" id="MobiDB-lite"/>
    </source>
</evidence>
<dbReference type="PROSITE" id="PS51505">
    <property type="entry name" value="SCA7"/>
    <property type="match status" value="1"/>
</dbReference>
<dbReference type="InterPro" id="IPR052237">
    <property type="entry name" value="Ataxin-7-like_regulator"/>
</dbReference>